<evidence type="ECO:0000256" key="5">
    <source>
        <dbReference type="ARBA" id="ARBA00023277"/>
    </source>
</evidence>
<dbReference type="GO" id="GO:0016829">
    <property type="term" value="F:lyase activity"/>
    <property type="evidence" value="ECO:0007669"/>
    <property type="project" value="UniProtKB-KW"/>
</dbReference>
<proteinExistence type="inferred from homology"/>
<protein>
    <submittedName>
        <fullName evidence="6">Putative KHG/KDPG aldolase</fullName>
    </submittedName>
</protein>
<evidence type="ECO:0000256" key="1">
    <source>
        <dbReference type="ARBA" id="ARBA00004761"/>
    </source>
</evidence>
<dbReference type="Pfam" id="PF01081">
    <property type="entry name" value="Aldolase"/>
    <property type="match status" value="1"/>
</dbReference>
<keyword evidence="4" id="KW-0456">Lyase</keyword>
<sequence>MSASLVAKITQTGIIAICRKIYGDDLIHLAAALQKGGVALMEVTFDQSDPNANERTAEAISLLCSKFPDMRFGAGTVLTRAQVDAAKSAGGEFIISPNTDLDVIRYTKEAGLVSIPGAMTPSEVMAAHHAGADFVKLFPAASLGVKYIKDITAPINHVKLLATGGISTENFADYLRAGCRGAGISSSLCDKARIQAGDWDSFTAAAKALTAIFDTVAEEKGWRK</sequence>
<gene>
    <name evidence="6" type="primary">eda_8</name>
    <name evidence="6" type="ORF">SDC9_70745</name>
</gene>
<evidence type="ECO:0000313" key="6">
    <source>
        <dbReference type="EMBL" id="MPM24264.1"/>
    </source>
</evidence>
<dbReference type="EMBL" id="VSSQ01004223">
    <property type="protein sequence ID" value="MPM24264.1"/>
    <property type="molecule type" value="Genomic_DNA"/>
</dbReference>
<dbReference type="AlphaFoldDB" id="A0A644YDP0"/>
<dbReference type="InterPro" id="IPR000887">
    <property type="entry name" value="Aldlse_KDPG_KHG"/>
</dbReference>
<reference evidence="6" key="1">
    <citation type="submission" date="2019-08" db="EMBL/GenBank/DDBJ databases">
        <authorList>
            <person name="Kucharzyk K."/>
            <person name="Murdoch R.W."/>
            <person name="Higgins S."/>
            <person name="Loffler F."/>
        </authorList>
    </citation>
    <scope>NUCLEOTIDE SEQUENCE</scope>
</reference>
<dbReference type="PANTHER" id="PTHR30246:SF1">
    <property type="entry name" value="2-DEHYDRO-3-DEOXY-6-PHOSPHOGALACTONATE ALDOLASE-RELATED"/>
    <property type="match status" value="1"/>
</dbReference>
<dbReference type="InterPro" id="IPR031338">
    <property type="entry name" value="KDPG/KHG_AS_2"/>
</dbReference>
<comment type="similarity">
    <text evidence="2">Belongs to the KHG/KDPG aldolase family.</text>
</comment>
<comment type="subunit">
    <text evidence="3">Homotrimer.</text>
</comment>
<organism evidence="6">
    <name type="scientific">bioreactor metagenome</name>
    <dbReference type="NCBI Taxonomy" id="1076179"/>
    <lineage>
        <taxon>unclassified sequences</taxon>
        <taxon>metagenomes</taxon>
        <taxon>ecological metagenomes</taxon>
    </lineage>
</organism>
<dbReference type="NCBIfam" id="TIGR01182">
    <property type="entry name" value="eda"/>
    <property type="match status" value="1"/>
</dbReference>
<evidence type="ECO:0000256" key="4">
    <source>
        <dbReference type="ARBA" id="ARBA00023239"/>
    </source>
</evidence>
<name>A0A644YDP0_9ZZZZ</name>
<dbReference type="PANTHER" id="PTHR30246">
    <property type="entry name" value="2-KETO-3-DEOXY-6-PHOSPHOGLUCONATE ALDOLASE"/>
    <property type="match status" value="1"/>
</dbReference>
<evidence type="ECO:0000256" key="3">
    <source>
        <dbReference type="ARBA" id="ARBA00011233"/>
    </source>
</evidence>
<evidence type="ECO:0000256" key="2">
    <source>
        <dbReference type="ARBA" id="ARBA00006906"/>
    </source>
</evidence>
<dbReference type="CDD" id="cd00452">
    <property type="entry name" value="KDPG_aldolase"/>
    <property type="match status" value="1"/>
</dbReference>
<dbReference type="InterPro" id="IPR013785">
    <property type="entry name" value="Aldolase_TIM"/>
</dbReference>
<comment type="caution">
    <text evidence="6">The sequence shown here is derived from an EMBL/GenBank/DDBJ whole genome shotgun (WGS) entry which is preliminary data.</text>
</comment>
<keyword evidence="5" id="KW-0119">Carbohydrate metabolism</keyword>
<comment type="pathway">
    <text evidence="1">Carbohydrate acid metabolism.</text>
</comment>
<dbReference type="PROSITE" id="PS00160">
    <property type="entry name" value="ALDOLASE_KDPG_KHG_2"/>
    <property type="match status" value="1"/>
</dbReference>
<accession>A0A644YDP0</accession>
<dbReference type="Gene3D" id="3.20.20.70">
    <property type="entry name" value="Aldolase class I"/>
    <property type="match status" value="1"/>
</dbReference>
<dbReference type="SUPFAM" id="SSF51569">
    <property type="entry name" value="Aldolase"/>
    <property type="match status" value="1"/>
</dbReference>